<proteinExistence type="predicted"/>
<organism evidence="4">
    <name type="scientific">uncultured Desulfovibrio sp</name>
    <dbReference type="NCBI Taxonomy" id="167968"/>
    <lineage>
        <taxon>Bacteria</taxon>
        <taxon>Pseudomonadati</taxon>
        <taxon>Thermodesulfobacteriota</taxon>
        <taxon>Desulfovibrionia</taxon>
        <taxon>Desulfovibrionales</taxon>
        <taxon>Desulfovibrionaceae</taxon>
        <taxon>Desulfovibrio</taxon>
        <taxon>environmental samples</taxon>
    </lineage>
</organism>
<sequence length="1337" mass="148945">MYIQSFHMDGFGIFSDVTVEGLGPGLTIFLGENEAGKSTCLEFLRSTLAGYPAPNSKEGKLIPGALRGGTAGGSLTLRADDAQLLRLTRRPGSANGQVSLTDGQGKPLDEDVLRRLLSGVSRDVYRNVFGFSLSELEHMGNLTGESVRHALYGASFGPGLRAPGEVLNILKKQNDEIFKSGGSKPPLNQALKQLNELRQRIAELRQQQAGFDDLARELDQKRDELTEIRGYKAQLEEERRLLERRLGVWLQWNEWRMVCTALERLGPVNESFPEDAQARLARAQEARESCERHHAARKEKLDLLRERRDAVRLDMPLLEALPALRRLAERKSGYRQALTALPAQKDRCRRAEEDLARELARLGPDWSCDRIRLTDRSLFAREDLEKQAREMTASVSAHQAAVDTLNQCNRDVEAAEREVVAHQNNLALLPVPVAALDDDQRDTLRQSLARQEEARRQIPLRQRAVLEARTTFARALTPLKLSGGTTLEANSGAVATLDALLARQDEALELAASVQERLDHAGEAAQAVQQAEEHLLSVKARMDALREEQRGKNGPTREHLDGQTAALRSLRALSSTLETERLRLNELDARLDSEPPVKSIKNLPLLLLGLIFFVSGVGMLLTYWRLGLTVISLNEGLDFPINLWSGYLILLCGVGFLAGGLPHNGPEAKRRKKELASLQNRREACSNHVVELEEQARQLCRTAQVQSMDMVTLEAMEVLLEREREQCFHEERARKDMEGLKRTTDLARTEVSRRQALCQEVEGVVQQTRRRWHEFMLSLKVGNVPAPEGAAAFFARAEAARLAYSGVAAAQAELGALEEDLARTEERMRKMAAVAERLPVMPNGAQPLQPDENLSDALAEIAHQILESCREADAVREQRIKAEAALQNAESDRQRCKVRQNEATDELRAAEDRLNAARAQWAHCLEGLGLGTDLDPETVREAFKYMENCLSAESALERARIELAQSQAEMAALRDPLSQHLANLDRPPLAGADDAPDWLASLDAALEEAEAMAVAQTRRLGLDQELVELESEARAAQAALDSAIHTERSLLALAGATDAEDFLRQAARHEEQRSLAQRRLDLEDALRLAADKCPLEEFLPQFETESQEAQEKRCANINEELLELQGKEQELGDRVSTLRSGVAMLSHNEELAQLQQEAAALEEAMQRMAYDWSRRALARAILEAAKRNFERERQPEVIRLASEIFARITGRRWLGISASLEDKTLNILPAQGEALAPENLSRGAREQAYLALRLAYIKNHAAHAVPLPIIMDEVLVNFDPQRAERTARAFVDLTDSGSSRGHQLLYFTCQPHMVDLLRKAEPGAALFCVEQGQIRAA</sequence>
<feature type="coiled-coil region" evidence="1">
    <location>
        <begin position="381"/>
        <end position="425"/>
    </location>
</feature>
<keyword evidence="2" id="KW-0812">Transmembrane</keyword>
<feature type="coiled-coil region" evidence="1">
    <location>
        <begin position="1107"/>
        <end position="1171"/>
    </location>
</feature>
<evidence type="ECO:0000256" key="2">
    <source>
        <dbReference type="SAM" id="Phobius"/>
    </source>
</evidence>
<dbReference type="RefSeq" id="WP_179981553.1">
    <property type="nucleotide sequence ID" value="NZ_LT608333.1"/>
</dbReference>
<feature type="coiled-coil region" evidence="1">
    <location>
        <begin position="187"/>
        <end position="245"/>
    </location>
</feature>
<evidence type="ECO:0000313" key="4">
    <source>
        <dbReference type="EMBL" id="SCM70030.1"/>
    </source>
</evidence>
<evidence type="ECO:0000256" key="1">
    <source>
        <dbReference type="SAM" id="Coils"/>
    </source>
</evidence>
<feature type="coiled-coil region" evidence="1">
    <location>
        <begin position="872"/>
        <end position="920"/>
    </location>
</feature>
<gene>
    <name evidence="4" type="ORF">KL86DES1_10143</name>
</gene>
<protein>
    <recommendedName>
        <fullName evidence="3">YhaN AAA domain-containing protein</fullName>
    </recommendedName>
</protein>
<dbReference type="PANTHER" id="PTHR41259:SF1">
    <property type="entry name" value="DOUBLE-STRAND BREAK REPAIR RAD50 ATPASE, PUTATIVE-RELATED"/>
    <property type="match status" value="1"/>
</dbReference>
<feature type="coiled-coil region" evidence="1">
    <location>
        <begin position="999"/>
        <end position="1079"/>
    </location>
</feature>
<evidence type="ECO:0000259" key="3">
    <source>
        <dbReference type="Pfam" id="PF13514"/>
    </source>
</evidence>
<feature type="coiled-coil region" evidence="1">
    <location>
        <begin position="807"/>
        <end position="834"/>
    </location>
</feature>
<feature type="transmembrane region" description="Helical" evidence="2">
    <location>
        <begin position="644"/>
        <end position="663"/>
    </location>
</feature>
<keyword evidence="1" id="KW-0175">Coiled coil</keyword>
<name>A0A212KXN7_9BACT</name>
<reference evidence="4" key="1">
    <citation type="submission" date="2016-08" db="EMBL/GenBank/DDBJ databases">
        <authorList>
            <person name="Seilhamer J.J."/>
        </authorList>
    </citation>
    <scope>NUCLEOTIDE SEQUENCE</scope>
    <source>
        <strain evidence="4">86-1</strain>
    </source>
</reference>
<dbReference type="SUPFAM" id="SSF52540">
    <property type="entry name" value="P-loop containing nucleoside triphosphate hydrolases"/>
    <property type="match status" value="1"/>
</dbReference>
<keyword evidence="2" id="KW-1133">Transmembrane helix</keyword>
<dbReference type="InterPro" id="IPR027417">
    <property type="entry name" value="P-loop_NTPase"/>
</dbReference>
<keyword evidence="2" id="KW-0472">Membrane</keyword>
<dbReference type="PANTHER" id="PTHR41259">
    <property type="entry name" value="DOUBLE-STRAND BREAK REPAIR RAD50 ATPASE, PUTATIVE-RELATED"/>
    <property type="match status" value="1"/>
</dbReference>
<accession>A0A212KXN7</accession>
<feature type="coiled-coil region" evidence="1">
    <location>
        <begin position="528"/>
        <end position="590"/>
    </location>
</feature>
<dbReference type="EMBL" id="FMJC01000001">
    <property type="protein sequence ID" value="SCM70030.1"/>
    <property type="molecule type" value="Genomic_DNA"/>
</dbReference>
<feature type="transmembrane region" description="Helical" evidence="2">
    <location>
        <begin position="605"/>
        <end position="624"/>
    </location>
</feature>
<feature type="domain" description="YhaN AAA" evidence="3">
    <location>
        <begin position="1"/>
        <end position="204"/>
    </location>
</feature>
<dbReference type="Pfam" id="PF13514">
    <property type="entry name" value="AAA_27"/>
    <property type="match status" value="1"/>
</dbReference>
<dbReference type="Gene3D" id="3.40.50.300">
    <property type="entry name" value="P-loop containing nucleotide triphosphate hydrolases"/>
    <property type="match status" value="2"/>
</dbReference>
<dbReference type="InterPro" id="IPR038734">
    <property type="entry name" value="YhaN_AAA"/>
</dbReference>